<proteinExistence type="predicted"/>
<sequence length="329" mass="35606">MTTVLLLAPGDVIRDSARELKDRGIQTKIVDWGDEEKSGERIDDGDSGAAGGRGGKTAEEAKDGVGVESSSKSGGTVDGSGKDGGLEKSGERGLSDAGIQRKDHGSARGSGSETESMERKFLVLSREIADVIRTKFGQEVGVYKGGGFAGQKILFLDSHVLKEIGLGKEAHAQQREAKKELDRWSKANNSRNVGGKQQKKTGRKGKKEADSRNEVEGKVENDESTEQAPNPRVDEGNLIEDVLSYKKLEDLIGKREVKEEKFGAVRSGVRMVSNDSADVKKASAYFTCPTGDTNWKNVAREAAKQDNIMAYVGQSENPKVEFLHLIDHL</sequence>
<dbReference type="InterPro" id="IPR001399">
    <property type="entry name" value="Orbi_VP6"/>
</dbReference>
<keyword evidence="2" id="KW-0946">Virion</keyword>
<reference evidence="4 5" key="1">
    <citation type="journal article" date="2012" name="PLoS ONE">
        <title>Full Genome Sequencing and Genetic Characterization of Eubenangee Viruses Identify Pata Virus as a Distinct Species within the Genus Orbivirus.</title>
        <authorList>
            <person name="Belaganahalli M.N."/>
            <person name="Maan S."/>
            <person name="Maan N.S."/>
            <person name="Nomikou K."/>
            <person name="Pritchard I."/>
            <person name="Lunt R."/>
            <person name="Kirkland P.D."/>
            <person name="Attoui H."/>
            <person name="Brownlie J."/>
            <person name="Mertens P.P."/>
        </authorList>
    </citation>
    <scope>NUCLEOTIDE SEQUENCE [LARGE SCALE GENOMIC DNA]</scope>
    <source>
        <strain evidence="4">AUS1978/03</strain>
    </source>
</reference>
<feature type="compositionally biased region" description="Basic and acidic residues" evidence="3">
    <location>
        <begin position="56"/>
        <end position="65"/>
    </location>
</feature>
<dbReference type="GO" id="GO:0005198">
    <property type="term" value="F:structural molecule activity"/>
    <property type="evidence" value="ECO:0007669"/>
    <property type="project" value="InterPro"/>
</dbReference>
<feature type="compositionally biased region" description="Basic and acidic residues" evidence="3">
    <location>
        <begin position="35"/>
        <end position="44"/>
    </location>
</feature>
<feature type="compositionally biased region" description="Basic and acidic residues" evidence="3">
    <location>
        <begin position="207"/>
        <end position="221"/>
    </location>
</feature>
<organism evidence="4 5">
    <name type="scientific">Tilligerry virus</name>
    <dbReference type="NCBI Taxonomy" id="1170505"/>
    <lineage>
        <taxon>Viruses</taxon>
        <taxon>Riboviria</taxon>
        <taxon>Orthornavirae</taxon>
        <taxon>Duplornaviricota</taxon>
        <taxon>Resentoviricetes</taxon>
        <taxon>Reovirales</taxon>
        <taxon>Sedoreoviridae</taxon>
        <taxon>Orbivirus</taxon>
        <taxon>Orbivirus eubenangeense</taxon>
        <taxon>Eubenangee virus</taxon>
    </lineage>
</organism>
<dbReference type="GO" id="GO:0019028">
    <property type="term" value="C:viral capsid"/>
    <property type="evidence" value="ECO:0007669"/>
    <property type="project" value="InterPro"/>
</dbReference>
<evidence type="ECO:0000313" key="5">
    <source>
        <dbReference type="Proteomes" id="UP000169453"/>
    </source>
</evidence>
<evidence type="ECO:0000256" key="1">
    <source>
        <dbReference type="ARBA" id="ARBA00004328"/>
    </source>
</evidence>
<evidence type="ECO:0000256" key="3">
    <source>
        <dbReference type="SAM" id="MobiDB-lite"/>
    </source>
</evidence>
<protein>
    <submittedName>
        <fullName evidence="4">VP6</fullName>
    </submittedName>
</protein>
<feature type="compositionally biased region" description="Basic and acidic residues" evidence="3">
    <location>
        <begin position="80"/>
        <end position="106"/>
    </location>
</feature>
<accession>H9ZXR0</accession>
<name>H9ZXR0_9REOV</name>
<dbReference type="EMBL" id="JQ070374">
    <property type="protein sequence ID" value="AFH41507.1"/>
    <property type="molecule type" value="Genomic_RNA"/>
</dbReference>
<feature type="compositionally biased region" description="Basic and acidic residues" evidence="3">
    <location>
        <begin position="175"/>
        <end position="185"/>
    </location>
</feature>
<feature type="region of interest" description="Disordered" evidence="3">
    <location>
        <begin position="23"/>
        <end position="118"/>
    </location>
</feature>
<evidence type="ECO:0000256" key="2">
    <source>
        <dbReference type="ARBA" id="ARBA00022844"/>
    </source>
</evidence>
<feature type="region of interest" description="Disordered" evidence="3">
    <location>
        <begin position="175"/>
        <end position="236"/>
    </location>
</feature>
<comment type="subcellular location">
    <subcellularLocation>
        <location evidence="1">Virion</location>
    </subcellularLocation>
</comment>
<feature type="compositionally biased region" description="Basic residues" evidence="3">
    <location>
        <begin position="197"/>
        <end position="206"/>
    </location>
</feature>
<evidence type="ECO:0000313" key="4">
    <source>
        <dbReference type="EMBL" id="AFH41507.1"/>
    </source>
</evidence>
<feature type="compositionally biased region" description="Low complexity" evidence="3">
    <location>
        <begin position="66"/>
        <end position="75"/>
    </location>
</feature>
<dbReference type="Pfam" id="PF01516">
    <property type="entry name" value="Orbi_VP6"/>
    <property type="match status" value="1"/>
</dbReference>
<dbReference type="Proteomes" id="UP000169453">
    <property type="component" value="Genome"/>
</dbReference>